<dbReference type="Pfam" id="PF01545">
    <property type="entry name" value="Cation_efflux"/>
    <property type="match status" value="1"/>
</dbReference>
<dbReference type="PANTHER" id="PTHR43840:SF15">
    <property type="entry name" value="MITOCHONDRIAL METAL TRANSPORTER 1-RELATED"/>
    <property type="match status" value="1"/>
</dbReference>
<dbReference type="GO" id="GO:0015341">
    <property type="term" value="F:zinc efflux antiporter activity"/>
    <property type="evidence" value="ECO:0007669"/>
    <property type="project" value="TreeGrafter"/>
</dbReference>
<dbReference type="EMBL" id="JABXWR010000001">
    <property type="protein sequence ID" value="NVO67069.1"/>
    <property type="molecule type" value="Genomic_DNA"/>
</dbReference>
<evidence type="ECO:0000259" key="8">
    <source>
        <dbReference type="Pfam" id="PF16916"/>
    </source>
</evidence>
<dbReference type="InterPro" id="IPR050291">
    <property type="entry name" value="CDF_Transporter"/>
</dbReference>
<dbReference type="SUPFAM" id="SSF161111">
    <property type="entry name" value="Cation efflux protein transmembrane domain-like"/>
    <property type="match status" value="1"/>
</dbReference>
<name>A0A7K4HPB3_9EURY</name>
<dbReference type="GO" id="GO:0005886">
    <property type="term" value="C:plasma membrane"/>
    <property type="evidence" value="ECO:0007669"/>
    <property type="project" value="TreeGrafter"/>
</dbReference>
<sequence length="320" mass="34610">MIRRETDRSDSIKQRTARLSVLSNTVLVVAKLAVGLAIGSVGIISEAIHSGIDLLAAGIAFISIRKAEEPADDCHRFGHGKFEDFSGFVEAILIFVAAALIVREALGKLLGGEGGLAVESLGIGMAVMGLSAAVNWYVSARLMRVAKETGSIALESDAWHLRTDVYTSLAVLGGLLLIRITGLVYLDAVVALGVAFIIMKAAWDLTRRAFADLTDHALPPEEEERIRQIICEHYSECVDFHALRTRRSGSDRFVDLHLVVAKGSSIEGAFDIVKHLESDIRTEFTGANVTIRVEPCTAECAHCSSICRLNGPEDARREKG</sequence>
<dbReference type="GO" id="GO:0006882">
    <property type="term" value="P:intracellular zinc ion homeostasis"/>
    <property type="evidence" value="ECO:0007669"/>
    <property type="project" value="TreeGrafter"/>
</dbReference>
<comment type="caution">
    <text evidence="9">The sequence shown here is derived from an EMBL/GenBank/DDBJ whole genome shotgun (WGS) entry which is preliminary data.</text>
</comment>
<accession>A0A7K4HPB3</accession>
<dbReference type="GO" id="GO:0015086">
    <property type="term" value="F:cadmium ion transmembrane transporter activity"/>
    <property type="evidence" value="ECO:0007669"/>
    <property type="project" value="TreeGrafter"/>
</dbReference>
<feature type="transmembrane region" description="Helical" evidence="6">
    <location>
        <begin position="47"/>
        <end position="64"/>
    </location>
</feature>
<keyword evidence="3 6" id="KW-0812">Transmembrane</keyword>
<keyword evidence="10" id="KW-1185">Reference proteome</keyword>
<dbReference type="SUPFAM" id="SSF160240">
    <property type="entry name" value="Cation efflux protein cytoplasmic domain-like"/>
    <property type="match status" value="1"/>
</dbReference>
<evidence type="ECO:0000256" key="2">
    <source>
        <dbReference type="ARBA" id="ARBA00022448"/>
    </source>
</evidence>
<evidence type="ECO:0000313" key="9">
    <source>
        <dbReference type="EMBL" id="NVO67069.1"/>
    </source>
</evidence>
<dbReference type="GO" id="GO:0015093">
    <property type="term" value="F:ferrous iron transmembrane transporter activity"/>
    <property type="evidence" value="ECO:0007669"/>
    <property type="project" value="TreeGrafter"/>
</dbReference>
<keyword evidence="4 6" id="KW-1133">Transmembrane helix</keyword>
<keyword evidence="5 6" id="KW-0472">Membrane</keyword>
<dbReference type="InterPro" id="IPR027470">
    <property type="entry name" value="Cation_efflux_CTD"/>
</dbReference>
<keyword evidence="2" id="KW-0813">Transport</keyword>
<feature type="domain" description="Cation efflux protein cytoplasmic" evidence="8">
    <location>
        <begin position="218"/>
        <end position="296"/>
    </location>
</feature>
<feature type="domain" description="Cation efflux protein transmembrane" evidence="7">
    <location>
        <begin position="19"/>
        <end position="213"/>
    </location>
</feature>
<organism evidence="9 10">
    <name type="scientific">Methanofollis tationis</name>
    <dbReference type="NCBI Taxonomy" id="81417"/>
    <lineage>
        <taxon>Archaea</taxon>
        <taxon>Methanobacteriati</taxon>
        <taxon>Methanobacteriota</taxon>
        <taxon>Stenosarchaea group</taxon>
        <taxon>Methanomicrobia</taxon>
        <taxon>Methanomicrobiales</taxon>
        <taxon>Methanomicrobiaceae</taxon>
        <taxon>Methanofollis</taxon>
    </lineage>
</organism>
<evidence type="ECO:0000259" key="7">
    <source>
        <dbReference type="Pfam" id="PF01545"/>
    </source>
</evidence>
<feature type="transmembrane region" description="Helical" evidence="6">
    <location>
        <begin position="184"/>
        <end position="203"/>
    </location>
</feature>
<evidence type="ECO:0000256" key="1">
    <source>
        <dbReference type="ARBA" id="ARBA00004141"/>
    </source>
</evidence>
<dbReference type="Gene3D" id="1.20.1510.10">
    <property type="entry name" value="Cation efflux protein transmembrane domain"/>
    <property type="match status" value="1"/>
</dbReference>
<proteinExistence type="predicted"/>
<evidence type="ECO:0000256" key="6">
    <source>
        <dbReference type="SAM" id="Phobius"/>
    </source>
</evidence>
<dbReference type="AlphaFoldDB" id="A0A7K4HPB3"/>
<dbReference type="InterPro" id="IPR036837">
    <property type="entry name" value="Cation_efflux_CTD_sf"/>
</dbReference>
<evidence type="ECO:0000256" key="3">
    <source>
        <dbReference type="ARBA" id="ARBA00022692"/>
    </source>
</evidence>
<dbReference type="PANTHER" id="PTHR43840">
    <property type="entry name" value="MITOCHONDRIAL METAL TRANSPORTER 1-RELATED"/>
    <property type="match status" value="1"/>
</dbReference>
<evidence type="ECO:0000256" key="5">
    <source>
        <dbReference type="ARBA" id="ARBA00023136"/>
    </source>
</evidence>
<comment type="subcellular location">
    <subcellularLocation>
        <location evidence="1">Membrane</location>
        <topology evidence="1">Multi-pass membrane protein</topology>
    </subcellularLocation>
</comment>
<protein>
    <submittedName>
        <fullName evidence="9">Cation transporter</fullName>
    </submittedName>
</protein>
<dbReference type="Gene3D" id="3.30.70.1350">
    <property type="entry name" value="Cation efflux protein, cytoplasmic domain"/>
    <property type="match status" value="1"/>
</dbReference>
<reference evidence="9 10" key="1">
    <citation type="submission" date="2020-06" db="EMBL/GenBank/DDBJ databases">
        <title>Methanofollis fontis sp. nov., a methanogen isolated from marine sediments near a cold seep at Four-Way Closure Ridge offshore southwestern Taiwan.</title>
        <authorList>
            <person name="Chen S.-C."/>
            <person name="Teng N.-H."/>
            <person name="Lin Y.-S."/>
            <person name="Lai M.-C."/>
            <person name="Chen H.-H."/>
            <person name="Wang C.-C."/>
        </authorList>
    </citation>
    <scope>NUCLEOTIDE SEQUENCE [LARGE SCALE GENOMIC DNA]</scope>
    <source>
        <strain evidence="9 10">DSM 2702</strain>
    </source>
</reference>
<dbReference type="InterPro" id="IPR027469">
    <property type="entry name" value="Cation_efflux_TMD_sf"/>
</dbReference>
<feature type="transmembrane region" description="Helical" evidence="6">
    <location>
        <begin position="114"/>
        <end position="138"/>
    </location>
</feature>
<dbReference type="NCBIfam" id="TIGR01297">
    <property type="entry name" value="CDF"/>
    <property type="match status" value="1"/>
</dbReference>
<gene>
    <name evidence="9" type="ORF">HWN36_07050</name>
</gene>
<dbReference type="Proteomes" id="UP000570823">
    <property type="component" value="Unassembled WGS sequence"/>
</dbReference>
<feature type="transmembrane region" description="Helical" evidence="6">
    <location>
        <begin position="21"/>
        <end position="41"/>
    </location>
</feature>
<evidence type="ECO:0000256" key="4">
    <source>
        <dbReference type="ARBA" id="ARBA00022989"/>
    </source>
</evidence>
<dbReference type="Pfam" id="PF16916">
    <property type="entry name" value="ZT_dimer"/>
    <property type="match status" value="1"/>
</dbReference>
<dbReference type="InterPro" id="IPR058533">
    <property type="entry name" value="Cation_efflux_TM"/>
</dbReference>
<evidence type="ECO:0000313" key="10">
    <source>
        <dbReference type="Proteomes" id="UP000570823"/>
    </source>
</evidence>
<dbReference type="InterPro" id="IPR002524">
    <property type="entry name" value="Cation_efflux"/>
</dbReference>
<feature type="transmembrane region" description="Helical" evidence="6">
    <location>
        <begin position="85"/>
        <end position="102"/>
    </location>
</feature>